<proteinExistence type="inferred from homology"/>
<dbReference type="Pfam" id="PF22461">
    <property type="entry name" value="SLBB_2"/>
    <property type="match status" value="2"/>
</dbReference>
<protein>
    <submittedName>
        <fullName evidence="19">Capsular biosynthesis protein</fullName>
    </submittedName>
</protein>
<feature type="chain" id="PRO_5006395685" evidence="15">
    <location>
        <begin position="25"/>
        <end position="369"/>
    </location>
</feature>
<evidence type="ECO:0000256" key="2">
    <source>
        <dbReference type="ARBA" id="ARBA00009450"/>
    </source>
</evidence>
<dbReference type="RefSeq" id="WP_057506724.1">
    <property type="nucleotide sequence ID" value="NZ_JANUEG010000001.1"/>
</dbReference>
<keyword evidence="10" id="KW-0626">Porin</keyword>
<keyword evidence="6" id="KW-0812">Transmembrane</keyword>
<organism evidence="19 20">
    <name type="scientific">Stenotrophomonas chelatiphaga</name>
    <dbReference type="NCBI Taxonomy" id="517011"/>
    <lineage>
        <taxon>Bacteria</taxon>
        <taxon>Pseudomonadati</taxon>
        <taxon>Pseudomonadota</taxon>
        <taxon>Gammaproteobacteria</taxon>
        <taxon>Lysobacterales</taxon>
        <taxon>Lysobacteraceae</taxon>
        <taxon>Stenotrophomonas</taxon>
    </lineage>
</organism>
<dbReference type="InterPro" id="IPR049712">
    <property type="entry name" value="Poly_export"/>
</dbReference>
<dbReference type="PATRIC" id="fig|517011.3.peg.827"/>
<dbReference type="Pfam" id="PF18412">
    <property type="entry name" value="Wza_C"/>
    <property type="match status" value="1"/>
</dbReference>
<evidence type="ECO:0000256" key="10">
    <source>
        <dbReference type="ARBA" id="ARBA00023114"/>
    </source>
</evidence>
<feature type="domain" description="SLBB" evidence="18">
    <location>
        <begin position="248"/>
        <end position="334"/>
    </location>
</feature>
<evidence type="ECO:0000313" key="19">
    <source>
        <dbReference type="EMBL" id="KRG77655.1"/>
    </source>
</evidence>
<feature type="domain" description="SLBB" evidence="18">
    <location>
        <begin position="165"/>
        <end position="242"/>
    </location>
</feature>
<evidence type="ECO:0000256" key="3">
    <source>
        <dbReference type="ARBA" id="ARBA00022448"/>
    </source>
</evidence>
<dbReference type="InterPro" id="IPR040716">
    <property type="entry name" value="Wza_C"/>
</dbReference>
<dbReference type="Pfam" id="PF02563">
    <property type="entry name" value="Poly_export"/>
    <property type="match status" value="1"/>
</dbReference>
<keyword evidence="4" id="KW-1134">Transmembrane beta strand</keyword>
<accession>A0A0R0DH89</accession>
<evidence type="ECO:0000256" key="4">
    <source>
        <dbReference type="ARBA" id="ARBA00022452"/>
    </source>
</evidence>
<dbReference type="InterPro" id="IPR003715">
    <property type="entry name" value="Poly_export_N"/>
</dbReference>
<keyword evidence="5" id="KW-0762">Sugar transport</keyword>
<keyword evidence="20" id="KW-1185">Reference proteome</keyword>
<dbReference type="Proteomes" id="UP000051386">
    <property type="component" value="Unassembled WGS sequence"/>
</dbReference>
<keyword evidence="8" id="KW-0625">Polysaccharide transport</keyword>
<comment type="similarity">
    <text evidence="2">Belongs to the BexD/CtrA/VexA family.</text>
</comment>
<keyword evidence="11" id="KW-0472">Membrane</keyword>
<dbReference type="EMBL" id="LDJK01000002">
    <property type="protein sequence ID" value="KRG77655.1"/>
    <property type="molecule type" value="Genomic_DNA"/>
</dbReference>
<evidence type="ECO:0000256" key="7">
    <source>
        <dbReference type="ARBA" id="ARBA00022729"/>
    </source>
</evidence>
<evidence type="ECO:0000256" key="9">
    <source>
        <dbReference type="ARBA" id="ARBA00023065"/>
    </source>
</evidence>
<evidence type="ECO:0000313" key="20">
    <source>
        <dbReference type="Proteomes" id="UP000051386"/>
    </source>
</evidence>
<evidence type="ECO:0000256" key="11">
    <source>
        <dbReference type="ARBA" id="ARBA00023136"/>
    </source>
</evidence>
<comment type="caution">
    <text evidence="19">The sequence shown here is derived from an EMBL/GenBank/DDBJ whole genome shotgun (WGS) entry which is preliminary data.</text>
</comment>
<dbReference type="InterPro" id="IPR054765">
    <property type="entry name" value="SLBB_dom"/>
</dbReference>
<evidence type="ECO:0000256" key="15">
    <source>
        <dbReference type="SAM" id="SignalP"/>
    </source>
</evidence>
<evidence type="ECO:0000259" key="16">
    <source>
        <dbReference type="Pfam" id="PF02563"/>
    </source>
</evidence>
<dbReference type="AlphaFoldDB" id="A0A0R0DH89"/>
<dbReference type="Gene3D" id="3.30.1950.10">
    <property type="entry name" value="wza like domain"/>
    <property type="match status" value="1"/>
</dbReference>
<evidence type="ECO:0000259" key="18">
    <source>
        <dbReference type="Pfam" id="PF22461"/>
    </source>
</evidence>
<dbReference type="Gene3D" id="3.10.560.10">
    <property type="entry name" value="Outer membrane lipoprotein wza domain like"/>
    <property type="match status" value="2"/>
</dbReference>
<dbReference type="PROSITE" id="PS51257">
    <property type="entry name" value="PROKAR_LIPOPROTEIN"/>
    <property type="match status" value="1"/>
</dbReference>
<gene>
    <name evidence="19" type="ORF">ABB28_00410</name>
</gene>
<evidence type="ECO:0000256" key="8">
    <source>
        <dbReference type="ARBA" id="ARBA00023047"/>
    </source>
</evidence>
<keyword evidence="13" id="KW-0998">Cell outer membrane</keyword>
<dbReference type="GO" id="GO:0015288">
    <property type="term" value="F:porin activity"/>
    <property type="evidence" value="ECO:0007669"/>
    <property type="project" value="UniProtKB-KW"/>
</dbReference>
<dbReference type="PANTHER" id="PTHR33619">
    <property type="entry name" value="POLYSACCHARIDE EXPORT PROTEIN GFCE-RELATED"/>
    <property type="match status" value="1"/>
</dbReference>
<comment type="subcellular location">
    <subcellularLocation>
        <location evidence="1">Cell outer membrane</location>
        <topology evidence="1">Multi-pass membrane protein</topology>
    </subcellularLocation>
</comment>
<feature type="signal peptide" evidence="15">
    <location>
        <begin position="1"/>
        <end position="24"/>
    </location>
</feature>
<reference evidence="19 20" key="1">
    <citation type="submission" date="2015-05" db="EMBL/GenBank/DDBJ databases">
        <title>Genome sequencing and analysis of members of genus Stenotrophomonas.</title>
        <authorList>
            <person name="Patil P.P."/>
            <person name="Midha S."/>
            <person name="Patil P.B."/>
        </authorList>
    </citation>
    <scope>NUCLEOTIDE SEQUENCE [LARGE SCALE GENOMIC DNA]</scope>
    <source>
        <strain evidence="19 20">DSM 21508</strain>
    </source>
</reference>
<keyword evidence="12" id="KW-0564">Palmitate</keyword>
<keyword evidence="9" id="KW-0406">Ion transport</keyword>
<feature type="domain" description="Outer-membrane lipoprotein Wza C-terminal" evidence="17">
    <location>
        <begin position="337"/>
        <end position="362"/>
    </location>
</feature>
<dbReference type="GO" id="GO:0006811">
    <property type="term" value="P:monoatomic ion transport"/>
    <property type="evidence" value="ECO:0007669"/>
    <property type="project" value="UniProtKB-KW"/>
</dbReference>
<feature type="domain" description="Polysaccharide export protein N-terminal" evidence="16">
    <location>
        <begin position="75"/>
        <end position="159"/>
    </location>
</feature>
<dbReference type="GO" id="GO:0046930">
    <property type="term" value="C:pore complex"/>
    <property type="evidence" value="ECO:0007669"/>
    <property type="project" value="UniProtKB-KW"/>
</dbReference>
<name>A0A0R0DH89_9GAMM</name>
<sequence length="369" mass="39928">MKTKLSCLAVAVLASVTLSGCLLAPGQHLRQGDVSRSQQSDDGRLEMVTITPKLIAMDRATQAEQVLPAELFDYQPQEYQVGIGDVLYVTVWDHPELTVPAGSQQQGNLAGRLVQSDGSMFYPYIGKITAQGRTPVQLREEITQRLAKYIESPQVDVSVLTYGSQRVWITGAAERSTPLSLGTSPLTLSDAISQGGLNASQADLSGVRLSRAGVTYTINLETLANQYGGRQLYLKDGDSIFVPYLDRKEIFVVGEVNLPGAYSFRTGDVSLNQALGRARGITQATASGNSVYVIRGSHDLLAEPSMVYQLEARSPTAFAVASQFMLQPGDVVFVGAAGVTRWNRFVNQLLPFTSILYNAARTESEIGNN</sequence>
<keyword evidence="3" id="KW-0813">Transport</keyword>
<evidence type="ECO:0000256" key="6">
    <source>
        <dbReference type="ARBA" id="ARBA00022692"/>
    </source>
</evidence>
<evidence type="ECO:0000256" key="13">
    <source>
        <dbReference type="ARBA" id="ARBA00023237"/>
    </source>
</evidence>
<dbReference type="GO" id="GO:0015159">
    <property type="term" value="F:polysaccharide transmembrane transporter activity"/>
    <property type="evidence" value="ECO:0007669"/>
    <property type="project" value="InterPro"/>
</dbReference>
<keyword evidence="14" id="KW-0449">Lipoprotein</keyword>
<keyword evidence="7 15" id="KW-0732">Signal</keyword>
<dbReference type="PANTHER" id="PTHR33619:SF3">
    <property type="entry name" value="POLYSACCHARIDE EXPORT PROTEIN GFCE-RELATED"/>
    <property type="match status" value="1"/>
</dbReference>
<dbReference type="GO" id="GO:0009279">
    <property type="term" value="C:cell outer membrane"/>
    <property type="evidence" value="ECO:0007669"/>
    <property type="project" value="UniProtKB-SubCell"/>
</dbReference>
<evidence type="ECO:0000256" key="14">
    <source>
        <dbReference type="ARBA" id="ARBA00023288"/>
    </source>
</evidence>
<evidence type="ECO:0000256" key="5">
    <source>
        <dbReference type="ARBA" id="ARBA00022597"/>
    </source>
</evidence>
<evidence type="ECO:0000256" key="1">
    <source>
        <dbReference type="ARBA" id="ARBA00004571"/>
    </source>
</evidence>
<evidence type="ECO:0000256" key="12">
    <source>
        <dbReference type="ARBA" id="ARBA00023139"/>
    </source>
</evidence>
<evidence type="ECO:0000259" key="17">
    <source>
        <dbReference type="Pfam" id="PF18412"/>
    </source>
</evidence>